<organism evidence="2 3">
    <name type="scientific">Vibrio rumoiensis</name>
    <dbReference type="NCBI Taxonomy" id="76258"/>
    <lineage>
        <taxon>Bacteria</taxon>
        <taxon>Pseudomonadati</taxon>
        <taxon>Pseudomonadota</taxon>
        <taxon>Gammaproteobacteria</taxon>
        <taxon>Vibrionales</taxon>
        <taxon>Vibrionaceae</taxon>
        <taxon>Vibrio</taxon>
    </lineage>
</organism>
<dbReference type="InterPro" id="IPR011119">
    <property type="entry name" value="Unchr_helicase_relaxase_TraI"/>
</dbReference>
<dbReference type="EMBL" id="JBIHSN010000004">
    <property type="protein sequence ID" value="MFH0267333.1"/>
    <property type="molecule type" value="Genomic_DNA"/>
</dbReference>
<dbReference type="RefSeq" id="WP_394608858.1">
    <property type="nucleotide sequence ID" value="NZ_JBIHSN010000004.1"/>
</dbReference>
<comment type="caution">
    <text evidence="2">The sequence shown here is derived from an EMBL/GenBank/DDBJ whole genome shotgun (WGS) entry which is preliminary data.</text>
</comment>
<name>A0ABW7J1Q2_9VIBR</name>
<proteinExistence type="predicted"/>
<evidence type="ECO:0000313" key="3">
    <source>
        <dbReference type="Proteomes" id="UP001607151"/>
    </source>
</evidence>
<protein>
    <submittedName>
        <fullName evidence="2">TraI domain-containing protein</fullName>
    </submittedName>
</protein>
<accession>A0ABW7J1Q2</accession>
<sequence>MNIFPFFAKNKSKEVKSEKASNVSMISSYSKDKGEKKFLDAKTILNSEIFRHRISQIKENVGVNDDFFDQFFMPVISGLASRFQSCPASKAHHHSFDYGLLEHSLEVAVFAVRQSNAYNYFPDQDEEKIQHLIYVYQYCVFIGAMLHDAAKVMTDCYFKIYINNEWVHWSPLYASVPDESDNVPFRIFRRENATGLLYKKNTHELAASMLLTEVVPSEGIKWILDFTLKYAPPMFTDLVHTV</sequence>
<evidence type="ECO:0000259" key="1">
    <source>
        <dbReference type="Pfam" id="PF07514"/>
    </source>
</evidence>
<feature type="domain" description="Uncharacterised" evidence="1">
    <location>
        <begin position="50"/>
        <end position="225"/>
    </location>
</feature>
<dbReference type="Proteomes" id="UP001607151">
    <property type="component" value="Unassembled WGS sequence"/>
</dbReference>
<evidence type="ECO:0000313" key="2">
    <source>
        <dbReference type="EMBL" id="MFH0267333.1"/>
    </source>
</evidence>
<keyword evidence="3" id="KW-1185">Reference proteome</keyword>
<dbReference type="Gene3D" id="1.10.3210.40">
    <property type="match status" value="1"/>
</dbReference>
<dbReference type="Pfam" id="PF07514">
    <property type="entry name" value="TraI_2"/>
    <property type="match status" value="1"/>
</dbReference>
<reference evidence="2 3" key="1">
    <citation type="submission" date="2024-10" db="EMBL/GenBank/DDBJ databases">
        <authorList>
            <person name="Yibar A."/>
            <person name="Saticioglu I.B."/>
            <person name="Duman M."/>
            <person name="Ajmi N."/>
            <person name="Gurler F."/>
            <person name="Ay H."/>
            <person name="Onuk E."/>
            <person name="Guler S."/>
            <person name="Romalde J.L."/>
        </authorList>
    </citation>
    <scope>NUCLEOTIDE SEQUENCE [LARGE SCALE GENOMIC DNA]</scope>
    <source>
        <strain evidence="2 3">14-MA-B</strain>
    </source>
</reference>
<gene>
    <name evidence="2" type="ORF">ACGRQ9_17970</name>
</gene>